<gene>
    <name evidence="6" type="ORF">GCM10008905_11180</name>
</gene>
<dbReference type="InterPro" id="IPR010559">
    <property type="entry name" value="Sig_transdc_His_kin_internal"/>
</dbReference>
<dbReference type="InterPro" id="IPR004358">
    <property type="entry name" value="Sig_transdc_His_kin-like_C"/>
</dbReference>
<dbReference type="InterPro" id="IPR003594">
    <property type="entry name" value="HATPase_dom"/>
</dbReference>
<proteinExistence type="predicted"/>
<dbReference type="Pfam" id="PF02518">
    <property type="entry name" value="HATPase_c"/>
    <property type="match status" value="1"/>
</dbReference>
<feature type="coiled-coil region" evidence="4">
    <location>
        <begin position="176"/>
        <end position="213"/>
    </location>
</feature>
<evidence type="ECO:0000259" key="5">
    <source>
        <dbReference type="SMART" id="SM00387"/>
    </source>
</evidence>
<evidence type="ECO:0000256" key="3">
    <source>
        <dbReference type="ARBA" id="ARBA00023012"/>
    </source>
</evidence>
<dbReference type="EC" id="2.7.13.3" evidence="2"/>
<dbReference type="EMBL" id="BAAACF010000001">
    <property type="protein sequence ID" value="GAA0721126.1"/>
    <property type="molecule type" value="Genomic_DNA"/>
</dbReference>
<dbReference type="InterPro" id="IPR036890">
    <property type="entry name" value="HATPase_C_sf"/>
</dbReference>
<keyword evidence="3" id="KW-0902">Two-component regulatory system</keyword>
<evidence type="ECO:0000313" key="7">
    <source>
        <dbReference type="Proteomes" id="UP001500339"/>
    </source>
</evidence>
<dbReference type="InterPro" id="IPR018771">
    <property type="entry name" value="PocR_dom"/>
</dbReference>
<sequence>MLMYNLKDIFDISILQEIQDRFCESTGFSAVTVDYTGRPITRYSNFSSFCKLVRKNEKHLQLCHRSDAYGGIEAVRKGESHIYICHAGLVDMAVPIVLNGQYLGAIMAGQVKMKENELSELDNIMEFTKGILEDEEIRKAYEDIPVVTREKVVAAAKLMYVVSNYIVEKGAISLMQEKLSSKNRELIEEIKARENLEKALKDSEMKALQLQIKPHFMFNVLDNIASLAMIENAERTRELVYLFAEIMRYIVKNADKIVKVNEEIDEIEKYLKIQAIRFGGKINYNIDIDENIKDIGIPSMIIQPFVENSVIHGIEKKEGNGSIEVLGYSFEENIIFEVRDDGVGMTKHRLKEVMESFEAKTIVGKSTGLGIANVNKRIMYTYGSEYKVSIKSSPNIGTTVIIKIPRIFT</sequence>
<reference evidence="6 7" key="1">
    <citation type="journal article" date="2019" name="Int. J. Syst. Evol. Microbiol.">
        <title>The Global Catalogue of Microorganisms (GCM) 10K type strain sequencing project: providing services to taxonomists for standard genome sequencing and annotation.</title>
        <authorList>
            <consortium name="The Broad Institute Genomics Platform"/>
            <consortium name="The Broad Institute Genome Sequencing Center for Infectious Disease"/>
            <person name="Wu L."/>
            <person name="Ma J."/>
        </authorList>
    </citation>
    <scope>NUCLEOTIDE SEQUENCE [LARGE SCALE GENOMIC DNA]</scope>
    <source>
        <strain evidence="6 7">JCM 1405</strain>
    </source>
</reference>
<keyword evidence="4" id="KW-0175">Coiled coil</keyword>
<feature type="domain" description="Histidine kinase/HSP90-like ATPase" evidence="5">
    <location>
        <begin position="296"/>
        <end position="408"/>
    </location>
</feature>
<dbReference type="Pfam" id="PF06580">
    <property type="entry name" value="His_kinase"/>
    <property type="match status" value="1"/>
</dbReference>
<dbReference type="Proteomes" id="UP001500339">
    <property type="component" value="Unassembled WGS sequence"/>
</dbReference>
<comment type="catalytic activity">
    <reaction evidence="1">
        <text>ATP + protein L-histidine = ADP + protein N-phospho-L-histidine.</text>
        <dbReference type="EC" id="2.7.13.3"/>
    </reaction>
</comment>
<dbReference type="InterPro" id="IPR050640">
    <property type="entry name" value="Bact_2-comp_sensor_kinase"/>
</dbReference>
<dbReference type="SUPFAM" id="SSF55874">
    <property type="entry name" value="ATPase domain of HSP90 chaperone/DNA topoisomerase II/histidine kinase"/>
    <property type="match status" value="1"/>
</dbReference>
<dbReference type="PANTHER" id="PTHR34220:SF7">
    <property type="entry name" value="SENSOR HISTIDINE KINASE YPDA"/>
    <property type="match status" value="1"/>
</dbReference>
<evidence type="ECO:0000256" key="2">
    <source>
        <dbReference type="ARBA" id="ARBA00012438"/>
    </source>
</evidence>
<dbReference type="Gene3D" id="3.30.565.10">
    <property type="entry name" value="Histidine kinase-like ATPase, C-terminal domain"/>
    <property type="match status" value="1"/>
</dbReference>
<accession>A0ABN1ITR0</accession>
<evidence type="ECO:0000313" key="6">
    <source>
        <dbReference type="EMBL" id="GAA0721126.1"/>
    </source>
</evidence>
<dbReference type="RefSeq" id="WP_343767581.1">
    <property type="nucleotide sequence ID" value="NZ_BAAACF010000001.1"/>
</dbReference>
<evidence type="ECO:0000256" key="4">
    <source>
        <dbReference type="SAM" id="Coils"/>
    </source>
</evidence>
<evidence type="ECO:0000256" key="1">
    <source>
        <dbReference type="ARBA" id="ARBA00000085"/>
    </source>
</evidence>
<keyword evidence="7" id="KW-1185">Reference proteome</keyword>
<organism evidence="6 7">
    <name type="scientific">Clostridium malenominatum</name>
    <dbReference type="NCBI Taxonomy" id="1539"/>
    <lineage>
        <taxon>Bacteria</taxon>
        <taxon>Bacillati</taxon>
        <taxon>Bacillota</taxon>
        <taxon>Clostridia</taxon>
        <taxon>Eubacteriales</taxon>
        <taxon>Clostridiaceae</taxon>
        <taxon>Clostridium</taxon>
    </lineage>
</organism>
<name>A0ABN1ITR0_9CLOT</name>
<dbReference type="PANTHER" id="PTHR34220">
    <property type="entry name" value="SENSOR HISTIDINE KINASE YPDA"/>
    <property type="match status" value="1"/>
</dbReference>
<comment type="caution">
    <text evidence="6">The sequence shown here is derived from an EMBL/GenBank/DDBJ whole genome shotgun (WGS) entry which is preliminary data.</text>
</comment>
<dbReference type="SMART" id="SM00387">
    <property type="entry name" value="HATPase_c"/>
    <property type="match status" value="1"/>
</dbReference>
<protein>
    <recommendedName>
        <fullName evidence="2">histidine kinase</fullName>
        <ecNumber evidence="2">2.7.13.3</ecNumber>
    </recommendedName>
</protein>
<dbReference type="Pfam" id="PF10114">
    <property type="entry name" value="PocR"/>
    <property type="match status" value="1"/>
</dbReference>
<dbReference type="PRINTS" id="PR00344">
    <property type="entry name" value="BCTRLSENSOR"/>
</dbReference>